<feature type="signal peptide" evidence="2">
    <location>
        <begin position="1"/>
        <end position="21"/>
    </location>
</feature>
<accession>A0ABP8LM97</accession>
<proteinExistence type="predicted"/>
<reference evidence="4" key="1">
    <citation type="journal article" date="2019" name="Int. J. Syst. Evol. Microbiol.">
        <title>The Global Catalogue of Microorganisms (GCM) 10K type strain sequencing project: providing services to taxonomists for standard genome sequencing and annotation.</title>
        <authorList>
            <consortium name="The Broad Institute Genomics Platform"/>
            <consortium name="The Broad Institute Genome Sequencing Center for Infectious Disease"/>
            <person name="Wu L."/>
            <person name="Ma J."/>
        </authorList>
    </citation>
    <scope>NUCLEOTIDE SEQUENCE [LARGE SCALE GENOMIC DNA]</scope>
    <source>
        <strain evidence="4">JCM 31920</strain>
    </source>
</reference>
<gene>
    <name evidence="3" type="ORF">GCM10023091_02390</name>
</gene>
<organism evidence="3 4">
    <name type="scientific">Ravibacter arvi</name>
    <dbReference type="NCBI Taxonomy" id="2051041"/>
    <lineage>
        <taxon>Bacteria</taxon>
        <taxon>Pseudomonadati</taxon>
        <taxon>Bacteroidota</taxon>
        <taxon>Cytophagia</taxon>
        <taxon>Cytophagales</taxon>
        <taxon>Spirosomataceae</taxon>
        <taxon>Ravibacter</taxon>
    </lineage>
</organism>
<keyword evidence="2" id="KW-0732">Signal</keyword>
<dbReference type="SUPFAM" id="SSF49785">
    <property type="entry name" value="Galactose-binding domain-like"/>
    <property type="match status" value="1"/>
</dbReference>
<evidence type="ECO:0000313" key="3">
    <source>
        <dbReference type="EMBL" id="GAA4431540.1"/>
    </source>
</evidence>
<name>A0ABP8LM97_9BACT</name>
<dbReference type="InterPro" id="IPR025060">
    <property type="entry name" value="DUF3999"/>
</dbReference>
<dbReference type="Gene3D" id="2.60.120.260">
    <property type="entry name" value="Galactose-binding domain-like"/>
    <property type="match status" value="1"/>
</dbReference>
<dbReference type="Proteomes" id="UP001501508">
    <property type="component" value="Unassembled WGS sequence"/>
</dbReference>
<evidence type="ECO:0000313" key="4">
    <source>
        <dbReference type="Proteomes" id="UP001501508"/>
    </source>
</evidence>
<protein>
    <recommendedName>
        <fullName evidence="5">DUF3999 domain-containing protein</fullName>
    </recommendedName>
</protein>
<evidence type="ECO:0000256" key="2">
    <source>
        <dbReference type="SAM" id="SignalP"/>
    </source>
</evidence>
<comment type="caution">
    <text evidence="3">The sequence shown here is derived from an EMBL/GenBank/DDBJ whole genome shotgun (WGS) entry which is preliminary data.</text>
</comment>
<sequence length="409" mass="46354">MKRNHKSLTAFLLLISFLANGQTGAYRYQRALSEPSGQWHQVALPDDIFQKTREDLADIRILGITAKGDTVEAPYLLRTTVQKTTDREVSFTVLNATKGAGGYYFTFEAPTRSTINQIDLKFRQNNFDWTVKLEGSQDQHEWFTLAEHYPVMAIKNNQTDFKFSSLHFPAASFRYFRVFIDSSEKPELESAHLSQRLKSAATYKTYITGAPTIKEDRQRNETVIDIDLKTTVPVSMIRINAADQFDYHRPVTIQTVTDSMQTGSGWRRRYATIAAGIISSADSNAINFNSTLSGKLRVLVHNQNNPPLNIRTVEVKGYVYNLVARFTEKASYYLVYGNKDAPAPEYDLRYFSNNIPVEPSLLTAGEEKETGAAPGSPAPLFENKTWLWSIMAIIILALGWFSLKMIQKR</sequence>
<dbReference type="Pfam" id="PF13163">
    <property type="entry name" value="DUF3999"/>
    <property type="match status" value="1"/>
</dbReference>
<dbReference type="EMBL" id="BAABEY010000001">
    <property type="protein sequence ID" value="GAA4431540.1"/>
    <property type="molecule type" value="Genomic_DNA"/>
</dbReference>
<keyword evidence="1" id="KW-0812">Transmembrane</keyword>
<feature type="transmembrane region" description="Helical" evidence="1">
    <location>
        <begin position="386"/>
        <end position="403"/>
    </location>
</feature>
<dbReference type="InterPro" id="IPR008979">
    <property type="entry name" value="Galactose-bd-like_sf"/>
</dbReference>
<evidence type="ECO:0008006" key="5">
    <source>
        <dbReference type="Google" id="ProtNLM"/>
    </source>
</evidence>
<keyword evidence="1" id="KW-0472">Membrane</keyword>
<evidence type="ECO:0000256" key="1">
    <source>
        <dbReference type="SAM" id="Phobius"/>
    </source>
</evidence>
<dbReference type="RefSeq" id="WP_345026163.1">
    <property type="nucleotide sequence ID" value="NZ_BAABEY010000001.1"/>
</dbReference>
<keyword evidence="4" id="KW-1185">Reference proteome</keyword>
<keyword evidence="1" id="KW-1133">Transmembrane helix</keyword>
<feature type="chain" id="PRO_5046414625" description="DUF3999 domain-containing protein" evidence="2">
    <location>
        <begin position="22"/>
        <end position="409"/>
    </location>
</feature>